<evidence type="ECO:0000256" key="3">
    <source>
        <dbReference type="ARBA" id="ARBA00022801"/>
    </source>
</evidence>
<accession>A0A834R7C3</accession>
<keyword evidence="8" id="KW-0812">Transmembrane</keyword>
<dbReference type="AlphaFoldDB" id="A0A834R7C3"/>
<evidence type="ECO:0000256" key="8">
    <source>
        <dbReference type="SAM" id="Phobius"/>
    </source>
</evidence>
<dbReference type="GO" id="GO:0016042">
    <property type="term" value="P:lipid catabolic process"/>
    <property type="evidence" value="ECO:0007669"/>
    <property type="project" value="UniProtKB-KW"/>
</dbReference>
<gene>
    <name evidence="10" type="ORF">SSS_6117</name>
</gene>
<keyword evidence="12" id="KW-1185">Reference proteome</keyword>
<reference evidence="12" key="1">
    <citation type="journal article" date="2020" name="PLoS Negl. Trop. Dis.">
        <title>High-quality nuclear genome for Sarcoptes scabiei-A critical resource for a neglected parasite.</title>
        <authorList>
            <person name="Korhonen P.K."/>
            <person name="Gasser R.B."/>
            <person name="Ma G."/>
            <person name="Wang T."/>
            <person name="Stroehlein A.J."/>
            <person name="Young N.D."/>
            <person name="Ang C.S."/>
            <person name="Fernando D.D."/>
            <person name="Lu H.C."/>
            <person name="Taylor S."/>
            <person name="Reynolds S.L."/>
            <person name="Mofiz E."/>
            <person name="Najaraj S.H."/>
            <person name="Gowda H."/>
            <person name="Madugundu A."/>
            <person name="Renuse S."/>
            <person name="Holt D."/>
            <person name="Pandey A."/>
            <person name="Papenfuss A.T."/>
            <person name="Fischer K."/>
        </authorList>
    </citation>
    <scope>NUCLEOTIDE SEQUENCE [LARGE SCALE GENOMIC DNA]</scope>
</reference>
<evidence type="ECO:0000256" key="5">
    <source>
        <dbReference type="ARBA" id="ARBA00023098"/>
    </source>
</evidence>
<feature type="domain" description="Partial AB-hydrolase lipase" evidence="9">
    <location>
        <begin position="67"/>
        <end position="126"/>
    </location>
</feature>
<feature type="active site" description="Nucleophile" evidence="7">
    <location>
        <position position="229"/>
    </location>
</feature>
<dbReference type="OrthoDB" id="6497528at2759"/>
<dbReference type="EnsemblMetazoa" id="SSS_6117s_mrna">
    <property type="protein sequence ID" value="KAF7491627.1"/>
    <property type="gene ID" value="SSS_6117"/>
</dbReference>
<keyword evidence="8" id="KW-0472">Membrane</keyword>
<dbReference type="Pfam" id="PF04083">
    <property type="entry name" value="Abhydro_lipase"/>
    <property type="match status" value="1"/>
</dbReference>
<evidence type="ECO:0000256" key="4">
    <source>
        <dbReference type="ARBA" id="ARBA00022963"/>
    </source>
</evidence>
<keyword evidence="8" id="KW-1133">Transmembrane helix</keyword>
<dbReference type="Gene3D" id="3.40.50.1820">
    <property type="entry name" value="alpha/beta hydrolase"/>
    <property type="match status" value="1"/>
</dbReference>
<reference evidence="10" key="2">
    <citation type="submission" date="2020-01" db="EMBL/GenBank/DDBJ databases">
        <authorList>
            <person name="Korhonen P.K.K."/>
            <person name="Guangxu M.G."/>
            <person name="Wang T.W."/>
            <person name="Stroehlein A.J.S."/>
            <person name="Young N.D."/>
            <person name="Ang C.-S.A."/>
            <person name="Fernando D.W.F."/>
            <person name="Lu H.L."/>
            <person name="Taylor S.T."/>
            <person name="Ehtesham M.E.M."/>
            <person name="Najaraj S.H.N."/>
            <person name="Harsha G.H.G."/>
            <person name="Madugundu A.M."/>
            <person name="Renuse S.R."/>
            <person name="Holt D.H."/>
            <person name="Pandey A.P."/>
            <person name="Papenfuss A.P."/>
            <person name="Gasser R.B.G."/>
            <person name="Fischer K.F."/>
        </authorList>
    </citation>
    <scope>NUCLEOTIDE SEQUENCE</scope>
    <source>
        <strain evidence="10">SSS_KF_BRIS2020</strain>
    </source>
</reference>
<dbReference type="InterPro" id="IPR025483">
    <property type="entry name" value="Lipase_euk"/>
</dbReference>
<evidence type="ECO:0000313" key="11">
    <source>
        <dbReference type="EnsemblMetazoa" id="KAF7491627.1"/>
    </source>
</evidence>
<dbReference type="Proteomes" id="UP000070412">
    <property type="component" value="Unassembled WGS sequence"/>
</dbReference>
<keyword evidence="3" id="KW-0378">Hydrolase</keyword>
<comment type="similarity">
    <text evidence="1">Belongs to the AB hydrolase superfamily. Lipase family.</text>
</comment>
<dbReference type="FunFam" id="3.40.50.1820:FF:000057">
    <property type="entry name" value="Lipase"/>
    <property type="match status" value="1"/>
</dbReference>
<dbReference type="GO" id="GO:0016788">
    <property type="term" value="F:hydrolase activity, acting on ester bonds"/>
    <property type="evidence" value="ECO:0007669"/>
    <property type="project" value="InterPro"/>
</dbReference>
<organism evidence="10">
    <name type="scientific">Sarcoptes scabiei</name>
    <name type="common">Itch mite</name>
    <name type="synonym">Acarus scabiei</name>
    <dbReference type="NCBI Taxonomy" id="52283"/>
    <lineage>
        <taxon>Eukaryota</taxon>
        <taxon>Metazoa</taxon>
        <taxon>Ecdysozoa</taxon>
        <taxon>Arthropoda</taxon>
        <taxon>Chelicerata</taxon>
        <taxon>Arachnida</taxon>
        <taxon>Acari</taxon>
        <taxon>Acariformes</taxon>
        <taxon>Sarcoptiformes</taxon>
        <taxon>Astigmata</taxon>
        <taxon>Psoroptidia</taxon>
        <taxon>Sarcoptoidea</taxon>
        <taxon>Sarcoptidae</taxon>
        <taxon>Sarcoptinae</taxon>
        <taxon>Sarcoptes</taxon>
    </lineage>
</organism>
<dbReference type="InterPro" id="IPR006693">
    <property type="entry name" value="AB_hydrolase_lipase"/>
</dbReference>
<sequence>MDSNHQSRFLSKDSKSEKNSKRKWILIATVPIFMIALLQRLITIDRLRNVVKKMPGYYEIADLDRNITEMIQSRGFQFEQHFIENEQGYILQLIRIVNPFHKDRNRLKPILLHHGFQGSGSAWLINRNGHLDQDGNYLEYDENFETILSDSRKEIGNSLGFVLAQKNFDVWLANYRGNFYSTNHTRLNVNDEEFWQFSVDDLVHYDYPVMIDYILEKTKRSTLQYIGHSQGSLMMLMLMSSNDHYANKIKPFVALSPVFYGKIELTIFRYLKRIKSLLIRFPGRFVYEENLNRFIATLCSNRYVTNFCLFLSNHFAGGVAENIDVNRIPVYFQHLTMGSSRLNAAHLSQNVEEERSFRYFDFGLEKNLQIYNQSEPIEYDLSRVNQTDIAILFTRYDVFCSMENNEKIRETLKEKIIEYYEIEDESYDHTDLLWAKETGKLVNEKIIKILARY</sequence>
<evidence type="ECO:0000256" key="2">
    <source>
        <dbReference type="ARBA" id="ARBA00022729"/>
    </source>
</evidence>
<protein>
    <submittedName>
        <fullName evidence="10">Gastric triacylglycerol lipase</fullName>
    </submittedName>
</protein>
<feature type="active site" description="Charge relay system" evidence="7">
    <location>
        <position position="429"/>
    </location>
</feature>
<dbReference type="PANTHER" id="PTHR11005">
    <property type="entry name" value="LYSOSOMAL ACID LIPASE-RELATED"/>
    <property type="match status" value="1"/>
</dbReference>
<feature type="active site" description="Charge relay system" evidence="7">
    <location>
        <position position="397"/>
    </location>
</feature>
<name>A0A834R7C3_SARSC</name>
<evidence type="ECO:0000313" key="12">
    <source>
        <dbReference type="Proteomes" id="UP000070412"/>
    </source>
</evidence>
<feature type="transmembrane region" description="Helical" evidence="8">
    <location>
        <begin position="24"/>
        <end position="42"/>
    </location>
</feature>
<evidence type="ECO:0000313" key="10">
    <source>
        <dbReference type="EMBL" id="KAF7491627.1"/>
    </source>
</evidence>
<evidence type="ECO:0000259" key="9">
    <source>
        <dbReference type="Pfam" id="PF04083"/>
    </source>
</evidence>
<evidence type="ECO:0000256" key="6">
    <source>
        <dbReference type="ARBA" id="ARBA00023180"/>
    </source>
</evidence>
<keyword evidence="5" id="KW-0443">Lipid metabolism</keyword>
<keyword evidence="2" id="KW-0732">Signal</keyword>
<evidence type="ECO:0000256" key="1">
    <source>
        <dbReference type="ARBA" id="ARBA00010701"/>
    </source>
</evidence>
<reference evidence="11" key="3">
    <citation type="submission" date="2022-06" db="UniProtKB">
        <authorList>
            <consortium name="EnsemblMetazoa"/>
        </authorList>
    </citation>
    <scope>IDENTIFICATION</scope>
</reference>
<dbReference type="EMBL" id="WVUK01000058">
    <property type="protein sequence ID" value="KAF7491627.1"/>
    <property type="molecule type" value="Genomic_DNA"/>
</dbReference>
<dbReference type="InterPro" id="IPR029058">
    <property type="entry name" value="AB_hydrolase_fold"/>
</dbReference>
<keyword evidence="6" id="KW-0325">Glycoprotein</keyword>
<evidence type="ECO:0000256" key="7">
    <source>
        <dbReference type="PIRSR" id="PIRSR000862-1"/>
    </source>
</evidence>
<keyword evidence="4" id="KW-0442">Lipid degradation</keyword>
<dbReference type="PIRSF" id="PIRSF000862">
    <property type="entry name" value="Steryl_ester_lip"/>
    <property type="match status" value="1"/>
</dbReference>
<dbReference type="SUPFAM" id="SSF53474">
    <property type="entry name" value="alpha/beta-Hydrolases"/>
    <property type="match status" value="1"/>
</dbReference>
<proteinExistence type="inferred from homology"/>